<dbReference type="Gene3D" id="3.30.710.10">
    <property type="entry name" value="Potassium Channel Kv1.1, Chain A"/>
    <property type="match status" value="1"/>
</dbReference>
<accession>A0AAV9Q5U0</accession>
<comment type="caution">
    <text evidence="2">The sequence shown here is derived from an EMBL/GenBank/DDBJ whole genome shotgun (WGS) entry which is preliminary data.</text>
</comment>
<dbReference type="EMBL" id="JAXLQG010000013">
    <property type="protein sequence ID" value="KAK5533484.1"/>
    <property type="molecule type" value="Genomic_DNA"/>
</dbReference>
<dbReference type="Proteomes" id="UP001345827">
    <property type="component" value="Unassembled WGS sequence"/>
</dbReference>
<proteinExistence type="predicted"/>
<dbReference type="Pfam" id="PF00651">
    <property type="entry name" value="BTB"/>
    <property type="match status" value="1"/>
</dbReference>
<evidence type="ECO:0000313" key="3">
    <source>
        <dbReference type="Proteomes" id="UP001345827"/>
    </source>
</evidence>
<dbReference type="PANTHER" id="PTHR47843">
    <property type="entry name" value="BTB DOMAIN-CONTAINING PROTEIN-RELATED"/>
    <property type="match status" value="1"/>
</dbReference>
<evidence type="ECO:0000313" key="2">
    <source>
        <dbReference type="EMBL" id="KAK5533484.1"/>
    </source>
</evidence>
<dbReference type="InterPro" id="IPR011333">
    <property type="entry name" value="SKP1/BTB/POZ_sf"/>
</dbReference>
<dbReference type="CDD" id="cd18186">
    <property type="entry name" value="BTB_POZ_ZBTB_KLHL-like"/>
    <property type="match status" value="1"/>
</dbReference>
<gene>
    <name evidence="2" type="ORF">LTR25_007350</name>
</gene>
<organism evidence="2 3">
    <name type="scientific">Vermiconidia calcicola</name>
    <dbReference type="NCBI Taxonomy" id="1690605"/>
    <lineage>
        <taxon>Eukaryota</taxon>
        <taxon>Fungi</taxon>
        <taxon>Dikarya</taxon>
        <taxon>Ascomycota</taxon>
        <taxon>Pezizomycotina</taxon>
        <taxon>Dothideomycetes</taxon>
        <taxon>Dothideomycetidae</taxon>
        <taxon>Mycosphaerellales</taxon>
        <taxon>Extremaceae</taxon>
        <taxon>Vermiconidia</taxon>
    </lineage>
</organism>
<dbReference type="PROSITE" id="PS50097">
    <property type="entry name" value="BTB"/>
    <property type="match status" value="1"/>
</dbReference>
<name>A0AAV9Q5U0_9PEZI</name>
<keyword evidence="3" id="KW-1185">Reference proteome</keyword>
<feature type="domain" description="BTB" evidence="1">
    <location>
        <begin position="26"/>
        <end position="96"/>
    </location>
</feature>
<dbReference type="SUPFAM" id="SSF54695">
    <property type="entry name" value="POZ domain"/>
    <property type="match status" value="1"/>
</dbReference>
<dbReference type="InterPro" id="IPR000210">
    <property type="entry name" value="BTB/POZ_dom"/>
</dbReference>
<dbReference type="AlphaFoldDB" id="A0AAV9Q5U0"/>
<reference evidence="2 3" key="1">
    <citation type="submission" date="2023-06" db="EMBL/GenBank/DDBJ databases">
        <title>Black Yeasts Isolated from many extreme environments.</title>
        <authorList>
            <person name="Coleine C."/>
            <person name="Stajich J.E."/>
            <person name="Selbmann L."/>
        </authorList>
    </citation>
    <scope>NUCLEOTIDE SEQUENCE [LARGE SCALE GENOMIC DNA]</scope>
    <source>
        <strain evidence="2 3">CCFEE 5887</strain>
    </source>
</reference>
<dbReference type="SMART" id="SM00225">
    <property type="entry name" value="BTB"/>
    <property type="match status" value="1"/>
</dbReference>
<protein>
    <recommendedName>
        <fullName evidence="1">BTB domain-containing protein</fullName>
    </recommendedName>
</protein>
<evidence type="ECO:0000259" key="1">
    <source>
        <dbReference type="PROSITE" id="PS50097"/>
    </source>
</evidence>
<sequence>MSDNDGNPPSDGHPMPTPATKRFALSKIVFVCVGEQKLRYALHESILVSECPFFEKCLSSDMKEAQDGEIHLPEDNPSAFDVLVQWMYTKHIAQNDATNLALAYNLADKLCMPALQNIIIDCVRKKPMIPGSLRPDFVHWIWNRTTEGSKLRDLYVDKLHYHLSMKPETYKIGDGQHASAFRAILQDVDPLVSAVLWKFVEQGKTGKSVTAHRNLQDPASLVGCVYHIHKNGEKCDSSADYRGILHPEIVSPFGRHSSS</sequence>